<evidence type="ECO:0000313" key="1">
    <source>
        <dbReference type="EMBL" id="JAH70236.1"/>
    </source>
</evidence>
<dbReference type="EMBL" id="GBXM01038341">
    <property type="protein sequence ID" value="JAH70236.1"/>
    <property type="molecule type" value="Transcribed_RNA"/>
</dbReference>
<organism evidence="1">
    <name type="scientific">Anguilla anguilla</name>
    <name type="common">European freshwater eel</name>
    <name type="synonym">Muraena anguilla</name>
    <dbReference type="NCBI Taxonomy" id="7936"/>
    <lineage>
        <taxon>Eukaryota</taxon>
        <taxon>Metazoa</taxon>
        <taxon>Chordata</taxon>
        <taxon>Craniata</taxon>
        <taxon>Vertebrata</taxon>
        <taxon>Euteleostomi</taxon>
        <taxon>Actinopterygii</taxon>
        <taxon>Neopterygii</taxon>
        <taxon>Teleostei</taxon>
        <taxon>Anguilliformes</taxon>
        <taxon>Anguillidae</taxon>
        <taxon>Anguilla</taxon>
    </lineage>
</organism>
<protein>
    <submittedName>
        <fullName evidence="1">Uncharacterized protein</fullName>
    </submittedName>
</protein>
<accession>A0A0E9UWY0</accession>
<proteinExistence type="predicted"/>
<reference evidence="1" key="2">
    <citation type="journal article" date="2015" name="Fish Shellfish Immunol.">
        <title>Early steps in the European eel (Anguilla anguilla)-Vibrio vulnificus interaction in the gills: Role of the RtxA13 toxin.</title>
        <authorList>
            <person name="Callol A."/>
            <person name="Pajuelo D."/>
            <person name="Ebbesson L."/>
            <person name="Teles M."/>
            <person name="MacKenzie S."/>
            <person name="Amaro C."/>
        </authorList>
    </citation>
    <scope>NUCLEOTIDE SEQUENCE</scope>
</reference>
<reference evidence="1" key="1">
    <citation type="submission" date="2014-11" db="EMBL/GenBank/DDBJ databases">
        <authorList>
            <person name="Amaro Gonzalez C."/>
        </authorList>
    </citation>
    <scope>NUCLEOTIDE SEQUENCE</scope>
</reference>
<name>A0A0E9UWY0_ANGAN</name>
<dbReference type="AlphaFoldDB" id="A0A0E9UWY0"/>
<sequence>MMSRPGPEMIQNAPRLYLWHAKFTVRIYLFLATAPDDSFHIDVKLAVRSVHRVKLSHPDKTPMFHAPPLAS</sequence>